<reference evidence="2 3" key="1">
    <citation type="submission" date="2024-03" db="EMBL/GenBank/DDBJ databases">
        <authorList>
            <person name="Gkanogiannis A."/>
            <person name="Becerra Lopez-Lavalle L."/>
        </authorList>
    </citation>
    <scope>NUCLEOTIDE SEQUENCE [LARGE SCALE GENOMIC DNA]</scope>
</reference>
<sequence>MLRVFLLLLLLLFFFFLPFYLHDELNWATKAAAKFSVLVIVLLISISVSGGSNFYKAISQDELR</sequence>
<protein>
    <submittedName>
        <fullName evidence="2">Uncharacterized protein</fullName>
    </submittedName>
</protein>
<evidence type="ECO:0000313" key="3">
    <source>
        <dbReference type="Proteomes" id="UP001642487"/>
    </source>
</evidence>
<dbReference type="EMBL" id="OZ021742">
    <property type="protein sequence ID" value="CAK9327033.1"/>
    <property type="molecule type" value="Genomic_DNA"/>
</dbReference>
<keyword evidence="1" id="KW-1133">Transmembrane helix</keyword>
<proteinExistence type="predicted"/>
<accession>A0ABP0Z2M7</accession>
<gene>
    <name evidence="2" type="ORF">CITCOLO1_LOCUS19400</name>
</gene>
<keyword evidence="1" id="KW-0812">Transmembrane</keyword>
<keyword evidence="1" id="KW-0472">Membrane</keyword>
<feature type="transmembrane region" description="Helical" evidence="1">
    <location>
        <begin position="31"/>
        <end position="55"/>
    </location>
</feature>
<keyword evidence="3" id="KW-1185">Reference proteome</keyword>
<evidence type="ECO:0000313" key="2">
    <source>
        <dbReference type="EMBL" id="CAK9327033.1"/>
    </source>
</evidence>
<organism evidence="2 3">
    <name type="scientific">Citrullus colocynthis</name>
    <name type="common">colocynth</name>
    <dbReference type="NCBI Taxonomy" id="252529"/>
    <lineage>
        <taxon>Eukaryota</taxon>
        <taxon>Viridiplantae</taxon>
        <taxon>Streptophyta</taxon>
        <taxon>Embryophyta</taxon>
        <taxon>Tracheophyta</taxon>
        <taxon>Spermatophyta</taxon>
        <taxon>Magnoliopsida</taxon>
        <taxon>eudicotyledons</taxon>
        <taxon>Gunneridae</taxon>
        <taxon>Pentapetalae</taxon>
        <taxon>rosids</taxon>
        <taxon>fabids</taxon>
        <taxon>Cucurbitales</taxon>
        <taxon>Cucurbitaceae</taxon>
        <taxon>Benincaseae</taxon>
        <taxon>Citrullus</taxon>
    </lineage>
</organism>
<dbReference type="Proteomes" id="UP001642487">
    <property type="component" value="Chromosome 8"/>
</dbReference>
<name>A0ABP0Z2M7_9ROSI</name>
<evidence type="ECO:0000256" key="1">
    <source>
        <dbReference type="SAM" id="Phobius"/>
    </source>
</evidence>